<accession>A0A3A8QS93</accession>
<evidence type="ECO:0008006" key="3">
    <source>
        <dbReference type="Google" id="ProtNLM"/>
    </source>
</evidence>
<proteinExistence type="predicted"/>
<dbReference type="EMBL" id="RAWM01000030">
    <property type="protein sequence ID" value="RKH69750.1"/>
    <property type="molecule type" value="Genomic_DNA"/>
</dbReference>
<evidence type="ECO:0000313" key="2">
    <source>
        <dbReference type="Proteomes" id="UP000282656"/>
    </source>
</evidence>
<protein>
    <recommendedName>
        <fullName evidence="3">Protein kinase domain-containing protein</fullName>
    </recommendedName>
</protein>
<dbReference type="AlphaFoldDB" id="A0A3A8QS93"/>
<comment type="caution">
    <text evidence="1">The sequence shown here is derived from an EMBL/GenBank/DDBJ whole genome shotgun (WGS) entry which is preliminary data.</text>
</comment>
<name>A0A3A8QS93_9BACT</name>
<gene>
    <name evidence="1" type="ORF">D7X96_14045</name>
</gene>
<evidence type="ECO:0000313" key="1">
    <source>
        <dbReference type="EMBL" id="RKH69750.1"/>
    </source>
</evidence>
<reference evidence="2" key="1">
    <citation type="submission" date="2018-09" db="EMBL/GenBank/DDBJ databases">
        <authorList>
            <person name="Livingstone P.G."/>
            <person name="Whitworth D.E."/>
        </authorList>
    </citation>
    <scope>NUCLEOTIDE SEQUENCE [LARGE SCALE GENOMIC DNA]</scope>
    <source>
        <strain evidence="2">AB047A</strain>
    </source>
</reference>
<dbReference type="Proteomes" id="UP000282656">
    <property type="component" value="Unassembled WGS sequence"/>
</dbReference>
<dbReference type="OrthoDB" id="583109at2"/>
<sequence length="623" mass="67390">MDVWVEGKKVRLDPQRALGKGGEADVYDLGDGRALKVFKQPEHPDFLGLLPEQAAAKARLAEHQRKLRVFPSGLPARVVTPQALATDKKGAEVLGYAMRKLDGVEPLRRWSEPAFRRAGGKASDAVTVLAGLHRVLTAVHAARVVVGDFNDLNVLTVGTDAYFIDADSFQFGAFLCPVFTEKFLDPLRLDSGAQTLTPARPATVDSDWYAFAVTVMQSLLCVGPQGGIHKPKAAGALRLNAVGRMLQRVTVFHPDVQYPKPALPRASLPDELLHLFHQVFVEDRRGAFPLPVLEGLRFTVCASCGLEHARDACPTCQPHATVAATPVSAVRGQVTAKRTFTTRGVLVHASAEDGAVRFVYHADGAYRREDGRTVMRGELDPALRWAVQGDVTLLGHQGRVAVFMPGRGPEFLGVDVCENRPVFAANARHRFWAAEGGLWRDGTYGAERWGDVLQGQTRLFVGPRFGLGFHRAAGLRGAFLFSVERKGLRDGLTLPWPSGQLLDAEAVFDGDAVWLLLAEESHGRTVHHAVLLGADGAVRASARADAGDGSWLGTLRGKCAVGGALFCATDAGLTRVELRQGRLEAVREFPDAEPFVDAGRGLLLSREGLMVVGAQDLTVLRMN</sequence>
<organism evidence="1 2">
    <name type="scientific">Corallococcus interemptor</name>
    <dbReference type="NCBI Taxonomy" id="2316720"/>
    <lineage>
        <taxon>Bacteria</taxon>
        <taxon>Pseudomonadati</taxon>
        <taxon>Myxococcota</taxon>
        <taxon>Myxococcia</taxon>
        <taxon>Myxococcales</taxon>
        <taxon>Cystobacterineae</taxon>
        <taxon>Myxococcaceae</taxon>
        <taxon>Corallococcus</taxon>
    </lineage>
</organism>
<dbReference type="RefSeq" id="WP_121769937.1">
    <property type="nucleotide sequence ID" value="NZ_RAWM01000030.1"/>
</dbReference>
<keyword evidence="2" id="KW-1185">Reference proteome</keyword>